<dbReference type="EMBL" id="BAAANO010000005">
    <property type="protein sequence ID" value="GAA2000703.1"/>
    <property type="molecule type" value="Genomic_DNA"/>
</dbReference>
<organism evidence="2 3">
    <name type="scientific">Brevibacterium samyangense</name>
    <dbReference type="NCBI Taxonomy" id="366888"/>
    <lineage>
        <taxon>Bacteria</taxon>
        <taxon>Bacillati</taxon>
        <taxon>Actinomycetota</taxon>
        <taxon>Actinomycetes</taxon>
        <taxon>Micrococcales</taxon>
        <taxon>Brevibacteriaceae</taxon>
        <taxon>Brevibacterium</taxon>
    </lineage>
</organism>
<gene>
    <name evidence="2" type="ORF">GCM10009755_05770</name>
</gene>
<accession>A0ABP5EKR9</accession>
<keyword evidence="3" id="KW-1185">Reference proteome</keyword>
<proteinExistence type="predicted"/>
<evidence type="ECO:0000313" key="2">
    <source>
        <dbReference type="EMBL" id="GAA2000703.1"/>
    </source>
</evidence>
<protein>
    <submittedName>
        <fullName evidence="2">Uncharacterized protein</fullName>
    </submittedName>
</protein>
<name>A0ABP5EKR9_9MICO</name>
<feature type="region of interest" description="Disordered" evidence="1">
    <location>
        <begin position="1"/>
        <end position="24"/>
    </location>
</feature>
<dbReference type="Proteomes" id="UP001500755">
    <property type="component" value="Unassembled WGS sequence"/>
</dbReference>
<evidence type="ECO:0000313" key="3">
    <source>
        <dbReference type="Proteomes" id="UP001500755"/>
    </source>
</evidence>
<reference evidence="3" key="1">
    <citation type="journal article" date="2019" name="Int. J. Syst. Evol. Microbiol.">
        <title>The Global Catalogue of Microorganisms (GCM) 10K type strain sequencing project: providing services to taxonomists for standard genome sequencing and annotation.</title>
        <authorList>
            <consortium name="The Broad Institute Genomics Platform"/>
            <consortium name="The Broad Institute Genome Sequencing Center for Infectious Disease"/>
            <person name="Wu L."/>
            <person name="Ma J."/>
        </authorList>
    </citation>
    <scope>NUCLEOTIDE SEQUENCE [LARGE SCALE GENOMIC DNA]</scope>
    <source>
        <strain evidence="3">JCM 14546</strain>
    </source>
</reference>
<sequence>MTRSGAGAAPRRSGETAENRNVGTTARVALHGARKVAGRAVRKAARIVRLARG</sequence>
<comment type="caution">
    <text evidence="2">The sequence shown here is derived from an EMBL/GenBank/DDBJ whole genome shotgun (WGS) entry which is preliminary data.</text>
</comment>
<evidence type="ECO:0000256" key="1">
    <source>
        <dbReference type="SAM" id="MobiDB-lite"/>
    </source>
</evidence>